<feature type="transmembrane region" description="Helical" evidence="7">
    <location>
        <begin position="7"/>
        <end position="27"/>
    </location>
</feature>
<organism evidence="9 10">
    <name type="scientific">Peptoniphilus indolicus</name>
    <dbReference type="NCBI Taxonomy" id="33030"/>
    <lineage>
        <taxon>Bacteria</taxon>
        <taxon>Bacillati</taxon>
        <taxon>Bacillota</taxon>
        <taxon>Tissierellia</taxon>
        <taxon>Tissierellales</taxon>
        <taxon>Peptoniphilaceae</taxon>
        <taxon>Peptoniphilus</taxon>
    </lineage>
</organism>
<evidence type="ECO:0000256" key="7">
    <source>
        <dbReference type="SAM" id="Phobius"/>
    </source>
</evidence>
<evidence type="ECO:0000256" key="6">
    <source>
        <dbReference type="PROSITE-ProRule" id="PRU01373"/>
    </source>
</evidence>
<keyword evidence="2" id="KW-0808">Transferase</keyword>
<keyword evidence="7" id="KW-0812">Transmembrane</keyword>
<evidence type="ECO:0000259" key="8">
    <source>
        <dbReference type="PROSITE" id="PS52029"/>
    </source>
</evidence>
<dbReference type="RefSeq" id="WP_115312306.1">
    <property type="nucleotide sequence ID" value="NZ_UGTH01000001.1"/>
</dbReference>
<dbReference type="PANTHER" id="PTHR30582:SF33">
    <property type="entry name" value="EXPORTED PROTEIN"/>
    <property type="match status" value="1"/>
</dbReference>
<protein>
    <submittedName>
        <fullName evidence="9">Uncharacterized vancomycin resistance protein</fullName>
    </submittedName>
</protein>
<dbReference type="GO" id="GO:0005576">
    <property type="term" value="C:extracellular region"/>
    <property type="evidence" value="ECO:0007669"/>
    <property type="project" value="TreeGrafter"/>
</dbReference>
<dbReference type="GO" id="GO:0071972">
    <property type="term" value="F:peptidoglycan L,D-transpeptidase activity"/>
    <property type="evidence" value="ECO:0007669"/>
    <property type="project" value="TreeGrafter"/>
</dbReference>
<reference evidence="9 10" key="1">
    <citation type="submission" date="2018-06" db="EMBL/GenBank/DDBJ databases">
        <authorList>
            <consortium name="Pathogen Informatics"/>
            <person name="Doyle S."/>
        </authorList>
    </citation>
    <scope>NUCLEOTIDE SEQUENCE [LARGE SCALE GENOMIC DNA]</scope>
    <source>
        <strain evidence="9 10">NCTC11088</strain>
    </source>
</reference>
<feature type="domain" description="L,D-TPase catalytic" evidence="8">
    <location>
        <begin position="330"/>
        <end position="450"/>
    </location>
</feature>
<dbReference type="InterPro" id="IPR005490">
    <property type="entry name" value="LD_TPept_cat_dom"/>
</dbReference>
<keyword evidence="5 6" id="KW-0961">Cell wall biogenesis/degradation</keyword>
<dbReference type="InterPro" id="IPR050979">
    <property type="entry name" value="LD-transpeptidase"/>
</dbReference>
<evidence type="ECO:0000313" key="9">
    <source>
        <dbReference type="EMBL" id="SUB76350.1"/>
    </source>
</evidence>
<accession>A0A379DF16</accession>
<keyword evidence="7" id="KW-0472">Membrane</keyword>
<feature type="active site" description="Nucleophile" evidence="6">
    <location>
        <position position="426"/>
    </location>
</feature>
<dbReference type="SUPFAM" id="SSF143985">
    <property type="entry name" value="L,D-transpeptidase pre-catalytic domain-like"/>
    <property type="match status" value="1"/>
</dbReference>
<dbReference type="InterPro" id="IPR038054">
    <property type="entry name" value="LD_TPept-like_central_sf"/>
</dbReference>
<gene>
    <name evidence="9" type="ORF">NCTC11088_02168</name>
</gene>
<dbReference type="AlphaFoldDB" id="A0A379DF16"/>
<dbReference type="GO" id="GO:0018104">
    <property type="term" value="P:peptidoglycan-protein cross-linking"/>
    <property type="evidence" value="ECO:0007669"/>
    <property type="project" value="TreeGrafter"/>
</dbReference>
<dbReference type="GO" id="GO:0071555">
    <property type="term" value="P:cell wall organization"/>
    <property type="evidence" value="ECO:0007669"/>
    <property type="project" value="UniProtKB-UniRule"/>
</dbReference>
<dbReference type="PROSITE" id="PS52029">
    <property type="entry name" value="LD_TPASE"/>
    <property type="match status" value="1"/>
</dbReference>
<dbReference type="PANTHER" id="PTHR30582">
    <property type="entry name" value="L,D-TRANSPEPTIDASE"/>
    <property type="match status" value="1"/>
</dbReference>
<evidence type="ECO:0000256" key="5">
    <source>
        <dbReference type="ARBA" id="ARBA00023316"/>
    </source>
</evidence>
<evidence type="ECO:0000256" key="3">
    <source>
        <dbReference type="ARBA" id="ARBA00022960"/>
    </source>
</evidence>
<dbReference type="Proteomes" id="UP000254777">
    <property type="component" value="Unassembled WGS sequence"/>
</dbReference>
<dbReference type="CDD" id="cd16913">
    <property type="entry name" value="YkuD_like"/>
    <property type="match status" value="1"/>
</dbReference>
<comment type="pathway">
    <text evidence="1 6">Cell wall biogenesis; peptidoglycan biosynthesis.</text>
</comment>
<dbReference type="InterPro" id="IPR022029">
    <property type="entry name" value="YoaR-like_PG-bd"/>
</dbReference>
<dbReference type="GO" id="GO:0008360">
    <property type="term" value="P:regulation of cell shape"/>
    <property type="evidence" value="ECO:0007669"/>
    <property type="project" value="UniProtKB-UniRule"/>
</dbReference>
<dbReference type="Gene3D" id="3.10.20.800">
    <property type="match status" value="1"/>
</dbReference>
<proteinExistence type="predicted"/>
<evidence type="ECO:0000256" key="1">
    <source>
        <dbReference type="ARBA" id="ARBA00004752"/>
    </source>
</evidence>
<evidence type="ECO:0000256" key="2">
    <source>
        <dbReference type="ARBA" id="ARBA00022679"/>
    </source>
</evidence>
<keyword evidence="3 6" id="KW-0133">Cell shape</keyword>
<sequence length="458" mass="52882">MKKLFKVTIFLILSVVLTIYVVGVNIFKDNFMPNTFINGKDFSLTNKSKLYENYNSKYGEYKLKIVERDSEETLYSKSFDYSDTLNKGQSVEQNSLYWPAYILIKKEYKLKNTAKYDFEKFNQVLESLKINTAPRIEPQDAKVVFEGDKFVVKPEVYGNKINSELFAKKVLEAVQNRDEVLDLEKEGIYHNPKIKKDDEKLLSQLEQKNNLNKFEITYDFADRKEVLKNDSLINLYSPNEKNLLVPDVEKVEQYIKYIAGKYDTFKATRDFQTTGLGIARVSGGIYGWMTDVKSSTDELVKALENTKTVTIKPVYRLEGYRRETNDIGNSYIEIDLGRQHMWMYKDGQKVLETPIVSGDPTKGNSTPTGTQKVWAKERDRILKGATWESHVDYWMPFDWTGCGLHDSVWRSTYGGSIYRHNGSHGCVNTPPSIMPTLFSNSFYNMPVVVYDSNTQMVS</sequence>
<dbReference type="UniPathway" id="UPA00219"/>
<keyword evidence="4 6" id="KW-0573">Peptidoglycan synthesis</keyword>
<feature type="active site" description="Proton donor/acceptor" evidence="6">
    <location>
        <position position="405"/>
    </location>
</feature>
<keyword evidence="7" id="KW-1133">Transmembrane helix</keyword>
<evidence type="ECO:0000256" key="4">
    <source>
        <dbReference type="ARBA" id="ARBA00022984"/>
    </source>
</evidence>
<dbReference type="Pfam" id="PF03734">
    <property type="entry name" value="YkuD"/>
    <property type="match status" value="1"/>
</dbReference>
<dbReference type="InterPro" id="IPR038063">
    <property type="entry name" value="Transpep_catalytic_dom"/>
</dbReference>
<dbReference type="GO" id="GO:0016740">
    <property type="term" value="F:transferase activity"/>
    <property type="evidence" value="ECO:0007669"/>
    <property type="project" value="UniProtKB-KW"/>
</dbReference>
<dbReference type="Gene3D" id="2.40.440.10">
    <property type="entry name" value="L,D-transpeptidase catalytic domain-like"/>
    <property type="match status" value="1"/>
</dbReference>
<dbReference type="EMBL" id="UGTH01000001">
    <property type="protein sequence ID" value="SUB76350.1"/>
    <property type="molecule type" value="Genomic_DNA"/>
</dbReference>
<evidence type="ECO:0000313" key="10">
    <source>
        <dbReference type="Proteomes" id="UP000254777"/>
    </source>
</evidence>
<dbReference type="Pfam" id="PF12229">
    <property type="entry name" value="PG_binding_4"/>
    <property type="match status" value="1"/>
</dbReference>
<dbReference type="SUPFAM" id="SSF141523">
    <property type="entry name" value="L,D-transpeptidase catalytic domain-like"/>
    <property type="match status" value="1"/>
</dbReference>
<name>A0A379DF16_9FIRM</name>